<evidence type="ECO:0000259" key="3">
    <source>
        <dbReference type="Pfam" id="PF05368"/>
    </source>
</evidence>
<dbReference type="Gene3D" id="3.90.25.10">
    <property type="entry name" value="UDP-galactose 4-epimerase, domain 1"/>
    <property type="match status" value="1"/>
</dbReference>
<evidence type="ECO:0000313" key="4">
    <source>
        <dbReference type="EMBL" id="KAH9295600.1"/>
    </source>
</evidence>
<protein>
    <recommendedName>
        <fullName evidence="3">NmrA-like domain-containing protein</fullName>
    </recommendedName>
</protein>
<reference evidence="4 5" key="1">
    <citation type="journal article" date="2021" name="Nat. Plants">
        <title>The Taxus genome provides insights into paclitaxel biosynthesis.</title>
        <authorList>
            <person name="Xiong X."/>
            <person name="Gou J."/>
            <person name="Liao Q."/>
            <person name="Li Y."/>
            <person name="Zhou Q."/>
            <person name="Bi G."/>
            <person name="Li C."/>
            <person name="Du R."/>
            <person name="Wang X."/>
            <person name="Sun T."/>
            <person name="Guo L."/>
            <person name="Liang H."/>
            <person name="Lu P."/>
            <person name="Wu Y."/>
            <person name="Zhang Z."/>
            <person name="Ro D.K."/>
            <person name="Shang Y."/>
            <person name="Huang S."/>
            <person name="Yan J."/>
        </authorList>
    </citation>
    <scope>NUCLEOTIDE SEQUENCE [LARGE SCALE GENOMIC DNA]</scope>
    <source>
        <strain evidence="4">Ta-2019</strain>
    </source>
</reference>
<dbReference type="OMA" id="AYFMTGR"/>
<dbReference type="Proteomes" id="UP000824469">
    <property type="component" value="Unassembled WGS sequence"/>
</dbReference>
<dbReference type="InterPro" id="IPR036291">
    <property type="entry name" value="NAD(P)-bd_dom_sf"/>
</dbReference>
<dbReference type="InterPro" id="IPR008030">
    <property type="entry name" value="NmrA-like"/>
</dbReference>
<keyword evidence="1" id="KW-0521">NADP</keyword>
<dbReference type="PANTHER" id="PTHR43349:SF89">
    <property type="entry name" value="LEUCANTHOCYANIDIN REDUCTASE"/>
    <property type="match status" value="1"/>
</dbReference>
<evidence type="ECO:0000313" key="5">
    <source>
        <dbReference type="Proteomes" id="UP000824469"/>
    </source>
</evidence>
<comment type="caution">
    <text evidence="4">The sequence shown here is derived from an EMBL/GenBank/DDBJ whole genome shotgun (WGS) entry which is preliminary data.</text>
</comment>
<organism evidence="4 5">
    <name type="scientific">Taxus chinensis</name>
    <name type="common">Chinese yew</name>
    <name type="synonym">Taxus wallichiana var. chinensis</name>
    <dbReference type="NCBI Taxonomy" id="29808"/>
    <lineage>
        <taxon>Eukaryota</taxon>
        <taxon>Viridiplantae</taxon>
        <taxon>Streptophyta</taxon>
        <taxon>Embryophyta</taxon>
        <taxon>Tracheophyta</taxon>
        <taxon>Spermatophyta</taxon>
        <taxon>Pinopsida</taxon>
        <taxon>Pinidae</taxon>
        <taxon>Conifers II</taxon>
        <taxon>Cupressales</taxon>
        <taxon>Taxaceae</taxon>
        <taxon>Taxus</taxon>
    </lineage>
</organism>
<dbReference type="SUPFAM" id="SSF51735">
    <property type="entry name" value="NAD(P)-binding Rossmann-fold domains"/>
    <property type="match status" value="1"/>
</dbReference>
<keyword evidence="5" id="KW-1185">Reference proteome</keyword>
<keyword evidence="2" id="KW-0560">Oxidoreductase</keyword>
<name>A0AA38FBB3_TAXCH</name>
<feature type="domain" description="NmrA-like" evidence="3">
    <location>
        <begin position="15"/>
        <end position="258"/>
    </location>
</feature>
<dbReference type="CDD" id="cd05259">
    <property type="entry name" value="PCBER_SDR_a"/>
    <property type="match status" value="1"/>
</dbReference>
<dbReference type="PANTHER" id="PTHR43349">
    <property type="entry name" value="PINORESINOL REDUCTASE-RELATED"/>
    <property type="match status" value="1"/>
</dbReference>
<gene>
    <name evidence="4" type="ORF">KI387_039188</name>
</gene>
<evidence type="ECO:0000256" key="1">
    <source>
        <dbReference type="ARBA" id="ARBA00022857"/>
    </source>
</evidence>
<evidence type="ECO:0000256" key="2">
    <source>
        <dbReference type="ARBA" id="ARBA00023002"/>
    </source>
</evidence>
<dbReference type="InterPro" id="IPR050608">
    <property type="entry name" value="NmrA-type/Isoflavone_red_sf"/>
</dbReference>
<sequence length="263" mass="29283">MDGNSENGNMQRKLSRVLIIGATGYMGAFVARASSDSGHPTFALVQPSTLQDPGKAESIDNLRSSGIHIIPGCLEDHELLVKAIAEVDVVISVVGGVQTMEQLKIIDAIKQVGTVKRFLPSEFGHDVDRADPIEPAQSFYEEKRKIRRAIEEAKIDYTYICCNSIAGWPYHYDTHPSKLPPPRDKMGIYGDGIIKAYFMTGRDIGVYTIRAIEDPRTLNKKLHFRPPGNFVTMNELADIWEKQLGKKIPRGVISEEDLLNCAR</sequence>
<dbReference type="GO" id="GO:0016491">
    <property type="term" value="F:oxidoreductase activity"/>
    <property type="evidence" value="ECO:0007669"/>
    <property type="project" value="UniProtKB-KW"/>
</dbReference>
<dbReference type="EMBL" id="JAHRHJ020000011">
    <property type="protein sequence ID" value="KAH9295600.1"/>
    <property type="molecule type" value="Genomic_DNA"/>
</dbReference>
<accession>A0AA38FBB3</accession>
<proteinExistence type="predicted"/>
<dbReference type="AlphaFoldDB" id="A0AA38FBB3"/>
<dbReference type="Pfam" id="PF05368">
    <property type="entry name" value="NmrA"/>
    <property type="match status" value="1"/>
</dbReference>
<dbReference type="Gene3D" id="3.40.50.720">
    <property type="entry name" value="NAD(P)-binding Rossmann-like Domain"/>
    <property type="match status" value="1"/>
</dbReference>
<feature type="non-terminal residue" evidence="4">
    <location>
        <position position="1"/>
    </location>
</feature>
<dbReference type="InterPro" id="IPR045312">
    <property type="entry name" value="PCBER-like"/>
</dbReference>